<dbReference type="GO" id="GO:0003964">
    <property type="term" value="F:RNA-directed DNA polymerase activity"/>
    <property type="evidence" value="ECO:0007669"/>
    <property type="project" value="UniProtKB-KW"/>
</dbReference>
<dbReference type="Proteomes" id="UP000562322">
    <property type="component" value="Unassembled WGS sequence"/>
</dbReference>
<dbReference type="EMBL" id="VXAV01012334">
    <property type="protein sequence ID" value="NXL95997.1"/>
    <property type="molecule type" value="Genomic_DNA"/>
</dbReference>
<keyword evidence="1" id="KW-0808">Transferase</keyword>
<dbReference type="GO" id="GO:0004519">
    <property type="term" value="F:endonuclease activity"/>
    <property type="evidence" value="ECO:0007669"/>
    <property type="project" value="UniProtKB-KW"/>
</dbReference>
<keyword evidence="2" id="KW-0548">Nucleotidyltransferase</keyword>
<dbReference type="Gene3D" id="3.30.70.270">
    <property type="match status" value="1"/>
</dbReference>
<dbReference type="InterPro" id="IPR043128">
    <property type="entry name" value="Rev_trsase/Diguanyl_cyclase"/>
</dbReference>
<accession>A0A7L0WYH0</accession>
<dbReference type="InterPro" id="IPR010661">
    <property type="entry name" value="RVT_thumb"/>
</dbReference>
<protein>
    <submittedName>
        <fullName evidence="8">POK6 protein</fullName>
    </submittedName>
</protein>
<dbReference type="OrthoDB" id="9319918at2759"/>
<keyword evidence="6" id="KW-0695">RNA-directed DNA polymerase</keyword>
<dbReference type="GO" id="GO:0016787">
    <property type="term" value="F:hydrolase activity"/>
    <property type="evidence" value="ECO:0007669"/>
    <property type="project" value="UniProtKB-KW"/>
</dbReference>
<keyword evidence="4" id="KW-0255">Endonuclease</keyword>
<evidence type="ECO:0000259" key="7">
    <source>
        <dbReference type="Pfam" id="PF06817"/>
    </source>
</evidence>
<feature type="domain" description="Reverse transcriptase thumb" evidence="7">
    <location>
        <begin position="13"/>
        <end position="59"/>
    </location>
</feature>
<feature type="non-terminal residue" evidence="8">
    <location>
        <position position="64"/>
    </location>
</feature>
<evidence type="ECO:0000313" key="8">
    <source>
        <dbReference type="EMBL" id="NXL95997.1"/>
    </source>
</evidence>
<dbReference type="AlphaFoldDB" id="A0A7L0WYH0"/>
<evidence type="ECO:0000313" key="9">
    <source>
        <dbReference type="Proteomes" id="UP000562322"/>
    </source>
</evidence>
<dbReference type="GO" id="GO:0035613">
    <property type="term" value="F:RNA stem-loop binding"/>
    <property type="evidence" value="ECO:0007669"/>
    <property type="project" value="TreeGrafter"/>
</dbReference>
<dbReference type="Pfam" id="PF06817">
    <property type="entry name" value="RVT_thumb"/>
    <property type="match status" value="1"/>
</dbReference>
<evidence type="ECO:0000256" key="4">
    <source>
        <dbReference type="ARBA" id="ARBA00022759"/>
    </source>
</evidence>
<feature type="non-terminal residue" evidence="8">
    <location>
        <position position="1"/>
    </location>
</feature>
<reference evidence="8 9" key="1">
    <citation type="submission" date="2019-09" db="EMBL/GenBank/DDBJ databases">
        <title>Bird 10,000 Genomes (B10K) Project - Family phase.</title>
        <authorList>
            <person name="Zhang G."/>
        </authorList>
    </citation>
    <scope>NUCLEOTIDE SEQUENCE [LARGE SCALE GENOMIC DNA]</scope>
    <source>
        <strain evidence="8">B10K-DU-001-39</strain>
        <tissue evidence="8">Muscle</tissue>
    </source>
</reference>
<proteinExistence type="predicted"/>
<gene>
    <name evidence="8" type="primary">Ervk6_1</name>
    <name evidence="8" type="ORF">ALELAT_R14997</name>
</gene>
<evidence type="ECO:0000256" key="2">
    <source>
        <dbReference type="ARBA" id="ARBA00022695"/>
    </source>
</evidence>
<organism evidence="8 9">
    <name type="scientific">Alectura lathami</name>
    <name type="common">Australian brush turkey</name>
    <dbReference type="NCBI Taxonomy" id="81907"/>
    <lineage>
        <taxon>Eukaryota</taxon>
        <taxon>Metazoa</taxon>
        <taxon>Chordata</taxon>
        <taxon>Craniata</taxon>
        <taxon>Vertebrata</taxon>
        <taxon>Euteleostomi</taxon>
        <taxon>Archelosauria</taxon>
        <taxon>Archosauria</taxon>
        <taxon>Dinosauria</taxon>
        <taxon>Saurischia</taxon>
        <taxon>Theropoda</taxon>
        <taxon>Coelurosauria</taxon>
        <taxon>Aves</taxon>
        <taxon>Neognathae</taxon>
        <taxon>Galloanserae</taxon>
        <taxon>Galliformes</taxon>
        <taxon>Megapodiidae</taxon>
        <taxon>Alectura</taxon>
    </lineage>
</organism>
<comment type="caution">
    <text evidence="8">The sequence shown here is derived from an EMBL/GenBank/DDBJ whole genome shotgun (WGS) entry which is preliminary data.</text>
</comment>
<evidence type="ECO:0000256" key="6">
    <source>
        <dbReference type="ARBA" id="ARBA00022918"/>
    </source>
</evidence>
<dbReference type="PANTHER" id="PTHR41694">
    <property type="entry name" value="ENDOGENOUS RETROVIRUS GROUP K MEMBER POL PROTEIN"/>
    <property type="match status" value="1"/>
</dbReference>
<dbReference type="InterPro" id="IPR043502">
    <property type="entry name" value="DNA/RNA_pol_sf"/>
</dbReference>
<evidence type="ECO:0000256" key="5">
    <source>
        <dbReference type="ARBA" id="ARBA00022801"/>
    </source>
</evidence>
<dbReference type="SUPFAM" id="SSF56672">
    <property type="entry name" value="DNA/RNA polymerases"/>
    <property type="match status" value="1"/>
</dbReference>
<name>A0A7L0WYH0_ALELA</name>
<evidence type="ECO:0000256" key="3">
    <source>
        <dbReference type="ARBA" id="ARBA00022722"/>
    </source>
</evidence>
<keyword evidence="9" id="KW-1185">Reference proteome</keyword>
<keyword evidence="5" id="KW-0378">Hydrolase</keyword>
<sequence length="64" mass="7069">YLGFRITGSIVMPQKLKINPHISTLQDVQKLLGDIQWIRNYCGITNFDIAPLVQLLKGGGGVES</sequence>
<keyword evidence="3" id="KW-0540">Nuclease</keyword>
<evidence type="ECO:0000256" key="1">
    <source>
        <dbReference type="ARBA" id="ARBA00022679"/>
    </source>
</evidence>
<dbReference type="PANTHER" id="PTHR41694:SF3">
    <property type="entry name" value="RNA-DIRECTED DNA POLYMERASE-RELATED"/>
    <property type="match status" value="1"/>
</dbReference>